<dbReference type="GO" id="GO:0005524">
    <property type="term" value="F:ATP binding"/>
    <property type="evidence" value="ECO:0007669"/>
    <property type="project" value="UniProtKB-KW"/>
</dbReference>
<keyword evidence="7 14" id="KW-0418">Kinase</keyword>
<proteinExistence type="inferred from homology"/>
<dbReference type="InterPro" id="IPR001206">
    <property type="entry name" value="Diacylglycerol_kinase_cat_dom"/>
</dbReference>
<evidence type="ECO:0000256" key="12">
    <source>
        <dbReference type="ARBA" id="ARBA00023264"/>
    </source>
</evidence>
<protein>
    <submittedName>
        <fullName evidence="14">Diacylglycerol kinase catalytic region</fullName>
    </submittedName>
</protein>
<evidence type="ECO:0000256" key="10">
    <source>
        <dbReference type="ARBA" id="ARBA00023098"/>
    </source>
</evidence>
<dbReference type="InterPro" id="IPR016064">
    <property type="entry name" value="NAD/diacylglycerol_kinase_sf"/>
</dbReference>
<dbReference type="Gene3D" id="3.40.50.10330">
    <property type="entry name" value="Probable inorganic polyphosphate/atp-NAD kinase, domain 1"/>
    <property type="match status" value="1"/>
</dbReference>
<keyword evidence="15" id="KW-1185">Reference proteome</keyword>
<dbReference type="InterPro" id="IPR005218">
    <property type="entry name" value="Diacylglycerol/lipid_kinase"/>
</dbReference>
<evidence type="ECO:0000256" key="7">
    <source>
        <dbReference type="ARBA" id="ARBA00022777"/>
    </source>
</evidence>
<dbReference type="NCBIfam" id="TIGR00147">
    <property type="entry name" value="YegS/Rv2252/BmrU family lipid kinase"/>
    <property type="match status" value="1"/>
</dbReference>
<evidence type="ECO:0000256" key="11">
    <source>
        <dbReference type="ARBA" id="ARBA00023209"/>
    </source>
</evidence>
<keyword evidence="8" id="KW-0067">ATP-binding</keyword>
<name>C0GI85_DETAL</name>
<dbReference type="GO" id="GO:0016301">
    <property type="term" value="F:kinase activity"/>
    <property type="evidence" value="ECO:0007669"/>
    <property type="project" value="UniProtKB-KW"/>
</dbReference>
<evidence type="ECO:0000256" key="9">
    <source>
        <dbReference type="ARBA" id="ARBA00022842"/>
    </source>
</evidence>
<evidence type="ECO:0000256" key="6">
    <source>
        <dbReference type="ARBA" id="ARBA00022741"/>
    </source>
</evidence>
<dbReference type="SUPFAM" id="SSF111331">
    <property type="entry name" value="NAD kinase/diacylglycerol kinase-like"/>
    <property type="match status" value="1"/>
</dbReference>
<comment type="cofactor">
    <cofactor evidence="1">
        <name>Mg(2+)</name>
        <dbReference type="ChEBI" id="CHEBI:18420"/>
    </cofactor>
</comment>
<evidence type="ECO:0000256" key="1">
    <source>
        <dbReference type="ARBA" id="ARBA00001946"/>
    </source>
</evidence>
<dbReference type="PANTHER" id="PTHR12358">
    <property type="entry name" value="SPHINGOSINE KINASE"/>
    <property type="match status" value="1"/>
</dbReference>
<dbReference type="InterPro" id="IPR017438">
    <property type="entry name" value="ATP-NAD_kinase_N"/>
</dbReference>
<dbReference type="Pfam" id="PF00781">
    <property type="entry name" value="DAGK_cat"/>
    <property type="match status" value="1"/>
</dbReference>
<dbReference type="GO" id="GO:0008654">
    <property type="term" value="P:phospholipid biosynthetic process"/>
    <property type="evidence" value="ECO:0007669"/>
    <property type="project" value="UniProtKB-KW"/>
</dbReference>
<dbReference type="eggNOG" id="COG1597">
    <property type="taxonomic scope" value="Bacteria"/>
</dbReference>
<evidence type="ECO:0000256" key="8">
    <source>
        <dbReference type="ARBA" id="ARBA00022840"/>
    </source>
</evidence>
<dbReference type="InterPro" id="IPR045540">
    <property type="entry name" value="YegS/DAGK_C"/>
</dbReference>
<evidence type="ECO:0000256" key="2">
    <source>
        <dbReference type="ARBA" id="ARBA00005983"/>
    </source>
</evidence>
<dbReference type="OrthoDB" id="9786026at2"/>
<reference evidence="14 15" key="1">
    <citation type="submission" date="2009-02" db="EMBL/GenBank/DDBJ databases">
        <title>Sequencing of the draft genome and assembly of Dethiobacter alkaliphilus AHT 1.</title>
        <authorList>
            <consortium name="US DOE Joint Genome Institute (JGI-PGF)"/>
            <person name="Lucas S."/>
            <person name="Copeland A."/>
            <person name="Lapidus A."/>
            <person name="Glavina del Rio T."/>
            <person name="Dalin E."/>
            <person name="Tice H."/>
            <person name="Bruce D."/>
            <person name="Goodwin L."/>
            <person name="Pitluck S."/>
            <person name="Larimer F."/>
            <person name="Land M.L."/>
            <person name="Hauser L."/>
            <person name="Muyzer G."/>
        </authorList>
    </citation>
    <scope>NUCLEOTIDE SEQUENCE [LARGE SCALE GENOMIC DNA]</scope>
    <source>
        <strain evidence="14 15">AHT 1</strain>
    </source>
</reference>
<dbReference type="PROSITE" id="PS50146">
    <property type="entry name" value="DAGK"/>
    <property type="match status" value="1"/>
</dbReference>
<dbReference type="Proteomes" id="UP000006443">
    <property type="component" value="Unassembled WGS sequence"/>
</dbReference>
<comment type="caution">
    <text evidence="14">The sequence shown here is derived from an EMBL/GenBank/DDBJ whole genome shotgun (WGS) entry which is preliminary data.</text>
</comment>
<evidence type="ECO:0000256" key="4">
    <source>
        <dbReference type="ARBA" id="ARBA00022679"/>
    </source>
</evidence>
<dbReference type="STRING" id="555088.DealDRAFT_2194"/>
<evidence type="ECO:0000259" key="13">
    <source>
        <dbReference type="PROSITE" id="PS50146"/>
    </source>
</evidence>
<comment type="similarity">
    <text evidence="2">Belongs to the diacylglycerol/lipid kinase family.</text>
</comment>
<keyword evidence="6" id="KW-0547">Nucleotide-binding</keyword>
<keyword evidence="11" id="KW-0594">Phospholipid biosynthesis</keyword>
<keyword evidence="4" id="KW-0808">Transferase</keyword>
<dbReference type="AlphaFoldDB" id="C0GI85"/>
<evidence type="ECO:0000256" key="3">
    <source>
        <dbReference type="ARBA" id="ARBA00022516"/>
    </source>
</evidence>
<dbReference type="PANTHER" id="PTHR12358:SF106">
    <property type="entry name" value="LIPID KINASE YEGS"/>
    <property type="match status" value="1"/>
</dbReference>
<keyword evidence="9" id="KW-0460">Magnesium</keyword>
<dbReference type="SMART" id="SM00046">
    <property type="entry name" value="DAGKc"/>
    <property type="match status" value="1"/>
</dbReference>
<dbReference type="GO" id="GO:0046872">
    <property type="term" value="F:metal ion binding"/>
    <property type="evidence" value="ECO:0007669"/>
    <property type="project" value="UniProtKB-KW"/>
</dbReference>
<keyword evidence="3" id="KW-0444">Lipid biosynthesis</keyword>
<dbReference type="Gene3D" id="2.60.200.40">
    <property type="match status" value="1"/>
</dbReference>
<evidence type="ECO:0000313" key="15">
    <source>
        <dbReference type="Proteomes" id="UP000006443"/>
    </source>
</evidence>
<dbReference type="RefSeq" id="WP_008517372.1">
    <property type="nucleotide sequence ID" value="NZ_ACJM01000011.1"/>
</dbReference>
<dbReference type="InterPro" id="IPR050187">
    <property type="entry name" value="Lipid_Phosphate_FormReg"/>
</dbReference>
<sequence length="318" mass="34531">MSPQHFEDRASHLPAKDRPLYFIINPAASNGKARTAWDELQQYLHQQDIPYWFAISEDEDNLTALAKKAAETPGAVVAGVGGDGTMSLIATAIYGTDAVLGIIPAGTGNDFARTFSIPANPVQACRSLLDGNIVPLDLGRLNGKLFYNVVGAGLDAEVVADANRLFKKVSGSLGYMLALVKQLVFYRPHRFHITVDGKHTELDAWLVSVANAQYYGSGMRVAPEADPQDGYADVVIVGKLHRLQFMRLFPLVYQGKHVKHPAVQVLRGKQIAVKCAKPLHVHADGELIGKTPLKVEMCHHAISIKVPAAENEKISPAV</sequence>
<keyword evidence="5" id="KW-0479">Metal-binding</keyword>
<dbReference type="EMBL" id="ACJM01000011">
    <property type="protein sequence ID" value="EEG76933.1"/>
    <property type="molecule type" value="Genomic_DNA"/>
</dbReference>
<organism evidence="14 15">
    <name type="scientific">Dethiobacter alkaliphilus AHT 1</name>
    <dbReference type="NCBI Taxonomy" id="555088"/>
    <lineage>
        <taxon>Bacteria</taxon>
        <taxon>Bacillati</taxon>
        <taxon>Bacillota</taxon>
        <taxon>Dethiobacteria</taxon>
        <taxon>Dethiobacterales</taxon>
        <taxon>Dethiobacteraceae</taxon>
        <taxon>Dethiobacter</taxon>
    </lineage>
</organism>
<dbReference type="GO" id="GO:0005886">
    <property type="term" value="C:plasma membrane"/>
    <property type="evidence" value="ECO:0007669"/>
    <property type="project" value="TreeGrafter"/>
</dbReference>
<evidence type="ECO:0000256" key="5">
    <source>
        <dbReference type="ARBA" id="ARBA00022723"/>
    </source>
</evidence>
<evidence type="ECO:0000313" key="14">
    <source>
        <dbReference type="EMBL" id="EEG76933.1"/>
    </source>
</evidence>
<keyword evidence="10" id="KW-0443">Lipid metabolism</keyword>
<gene>
    <name evidence="14" type="ORF">DealDRAFT_2194</name>
</gene>
<keyword evidence="12" id="KW-1208">Phospholipid metabolism</keyword>
<dbReference type="Pfam" id="PF19279">
    <property type="entry name" value="YegS_C"/>
    <property type="match status" value="1"/>
</dbReference>
<accession>C0GI85</accession>
<feature type="domain" description="DAGKc" evidence="13">
    <location>
        <begin position="15"/>
        <end position="145"/>
    </location>
</feature>